<accession>A0A0W0ZTT6</accession>
<dbReference type="AlphaFoldDB" id="A0A0W0ZTT6"/>
<evidence type="ECO:0000313" key="2">
    <source>
        <dbReference type="Proteomes" id="UP000054693"/>
    </source>
</evidence>
<dbReference type="PATRIC" id="fig|40335.7.peg.345"/>
<protein>
    <submittedName>
        <fullName evidence="1">Uncharacterized protein</fullName>
    </submittedName>
</protein>
<proteinExistence type="predicted"/>
<dbReference type="Proteomes" id="UP000054693">
    <property type="component" value="Unassembled WGS sequence"/>
</dbReference>
<dbReference type="RefSeq" id="WP_058519624.1">
    <property type="nucleotide sequence ID" value="NZ_CAAAIP010000010.1"/>
</dbReference>
<keyword evidence="2" id="KW-1185">Reference proteome</keyword>
<comment type="caution">
    <text evidence="1">The sequence shown here is derived from an EMBL/GenBank/DDBJ whole genome shotgun (WGS) entry which is preliminary data.</text>
</comment>
<reference evidence="1 2" key="1">
    <citation type="submission" date="2015-11" db="EMBL/GenBank/DDBJ databases">
        <title>Genomic analysis of 38 Legionella species identifies large and diverse effector repertoires.</title>
        <authorList>
            <person name="Burstein D."/>
            <person name="Amaro F."/>
            <person name="Zusman T."/>
            <person name="Lifshitz Z."/>
            <person name="Cohen O."/>
            <person name="Gilbert J.A."/>
            <person name="Pupko T."/>
            <person name="Shuman H.A."/>
            <person name="Segal G."/>
        </authorList>
    </citation>
    <scope>NUCLEOTIDE SEQUENCE [LARGE SCALE GENOMIC DNA]</scope>
    <source>
        <strain evidence="1 2">ATCC 49180</strain>
    </source>
</reference>
<sequence length="160" mass="18548">MYSRIFAQAGFGALRKFFVSSGKNSFTVRLGRMAPETTSDTIEQELYKELKEKGLVKLDKILGEEQKILQELQAKQKDSLNRIKEACVSPAQKRFAQGYRINGLFWNLKQKEMNQIATKKELQIRDETIDWLKARQDLYAVLKNSHDKTPENSDKNYLLS</sequence>
<name>A0A0W0ZTT6_9GAMM</name>
<evidence type="ECO:0000313" key="1">
    <source>
        <dbReference type="EMBL" id="KTD72484.1"/>
    </source>
</evidence>
<dbReference type="STRING" id="40335.Ltuc_0331"/>
<dbReference type="EMBL" id="LNZA01000001">
    <property type="protein sequence ID" value="KTD72484.1"/>
    <property type="molecule type" value="Genomic_DNA"/>
</dbReference>
<organism evidence="1 2">
    <name type="scientific">Legionella tucsonensis</name>
    <dbReference type="NCBI Taxonomy" id="40335"/>
    <lineage>
        <taxon>Bacteria</taxon>
        <taxon>Pseudomonadati</taxon>
        <taxon>Pseudomonadota</taxon>
        <taxon>Gammaproteobacteria</taxon>
        <taxon>Legionellales</taxon>
        <taxon>Legionellaceae</taxon>
        <taxon>Legionella</taxon>
    </lineage>
</organism>
<dbReference type="OrthoDB" id="5653065at2"/>
<gene>
    <name evidence="1" type="ORF">Ltuc_0331</name>
</gene>